<evidence type="ECO:0000256" key="1">
    <source>
        <dbReference type="ARBA" id="ARBA00004141"/>
    </source>
</evidence>
<dbReference type="GO" id="GO:0005385">
    <property type="term" value="F:zinc ion transmembrane transporter activity"/>
    <property type="evidence" value="ECO:0007669"/>
    <property type="project" value="TreeGrafter"/>
</dbReference>
<evidence type="ECO:0000256" key="5">
    <source>
        <dbReference type="SAM" id="Phobius"/>
    </source>
</evidence>
<keyword evidence="3 5" id="KW-1133">Transmembrane helix</keyword>
<evidence type="ECO:0000256" key="3">
    <source>
        <dbReference type="ARBA" id="ARBA00022989"/>
    </source>
</evidence>
<dbReference type="PANTHER" id="PTHR11040">
    <property type="entry name" value="ZINC/IRON TRANSPORTER"/>
    <property type="match status" value="1"/>
</dbReference>
<evidence type="ECO:0000256" key="4">
    <source>
        <dbReference type="ARBA" id="ARBA00023136"/>
    </source>
</evidence>
<keyword evidence="2 5" id="KW-0812">Transmembrane</keyword>
<name>A0A915JHG4_ROMCU</name>
<evidence type="ECO:0000313" key="7">
    <source>
        <dbReference type="WBParaSite" id="nRc.2.0.1.t25559-RA"/>
    </source>
</evidence>
<keyword evidence="4 5" id="KW-0472">Membrane</keyword>
<organism evidence="6 7">
    <name type="scientific">Romanomermis culicivorax</name>
    <name type="common">Nematode worm</name>
    <dbReference type="NCBI Taxonomy" id="13658"/>
    <lineage>
        <taxon>Eukaryota</taxon>
        <taxon>Metazoa</taxon>
        <taxon>Ecdysozoa</taxon>
        <taxon>Nematoda</taxon>
        <taxon>Enoplea</taxon>
        <taxon>Dorylaimia</taxon>
        <taxon>Mermithida</taxon>
        <taxon>Mermithoidea</taxon>
        <taxon>Mermithidae</taxon>
        <taxon>Romanomermis</taxon>
    </lineage>
</organism>
<dbReference type="InterPro" id="IPR003689">
    <property type="entry name" value="ZIP"/>
</dbReference>
<proteinExistence type="predicted"/>
<dbReference type="GO" id="GO:0005886">
    <property type="term" value="C:plasma membrane"/>
    <property type="evidence" value="ECO:0007669"/>
    <property type="project" value="TreeGrafter"/>
</dbReference>
<comment type="subcellular location">
    <subcellularLocation>
        <location evidence="1">Membrane</location>
        <topology evidence="1">Multi-pass membrane protein</topology>
    </subcellularLocation>
</comment>
<dbReference type="Proteomes" id="UP000887565">
    <property type="component" value="Unplaced"/>
</dbReference>
<dbReference type="WBParaSite" id="nRc.2.0.1.t25559-RA">
    <property type="protein sequence ID" value="nRc.2.0.1.t25559-RA"/>
    <property type="gene ID" value="nRc.2.0.1.g25559"/>
</dbReference>
<feature type="transmembrane region" description="Helical" evidence="5">
    <location>
        <begin position="52"/>
        <end position="75"/>
    </location>
</feature>
<dbReference type="AlphaFoldDB" id="A0A915JHG4"/>
<accession>A0A915JHG4</accession>
<dbReference type="PANTHER" id="PTHR11040:SF219">
    <property type="entry name" value="ZRT (ZRT), IRT- (IRT-) LIKE PROTEIN TRANSPORTER"/>
    <property type="match status" value="1"/>
</dbReference>
<evidence type="ECO:0000256" key="2">
    <source>
        <dbReference type="ARBA" id="ARBA00022692"/>
    </source>
</evidence>
<reference evidence="7" key="1">
    <citation type="submission" date="2022-11" db="UniProtKB">
        <authorList>
            <consortium name="WormBaseParasite"/>
        </authorList>
    </citation>
    <scope>IDENTIFICATION</scope>
</reference>
<protein>
    <submittedName>
        <fullName evidence="7">Uncharacterized protein</fullName>
    </submittedName>
</protein>
<sequence length="150" mass="17209">MQHKWPSLVLCLLSCFTGGVFLGTCFLHLMPDVAAGLAKVRRQFDWDVHYPVAEMISCVGFFLVFFVEELVLLCFNGRNGHHHHHGHNHEIFNNDSLDRRDSDDTHVCVTDCHHHHDHNPNNHNIHKNGENKILVKKKMLKNDSGSCPVE</sequence>
<dbReference type="Pfam" id="PF02535">
    <property type="entry name" value="Zip"/>
    <property type="match status" value="1"/>
</dbReference>
<evidence type="ECO:0000313" key="6">
    <source>
        <dbReference type="Proteomes" id="UP000887565"/>
    </source>
</evidence>
<keyword evidence="6" id="KW-1185">Reference proteome</keyword>